<dbReference type="RefSeq" id="WP_342688091.1">
    <property type="nucleotide sequence ID" value="NZ_JAZBJM010000025.1"/>
</dbReference>
<accession>A0AB35YUF0</accession>
<feature type="transmembrane region" description="Helical" evidence="1">
    <location>
        <begin position="101"/>
        <end position="124"/>
    </location>
</feature>
<keyword evidence="1" id="KW-0472">Membrane</keyword>
<feature type="transmembrane region" description="Helical" evidence="1">
    <location>
        <begin position="77"/>
        <end position="95"/>
    </location>
</feature>
<feature type="transmembrane region" description="Helical" evidence="1">
    <location>
        <begin position="17"/>
        <end position="35"/>
    </location>
</feature>
<keyword evidence="1" id="KW-0812">Transmembrane</keyword>
<keyword evidence="5" id="KW-1185">Reference proteome</keyword>
<name>A0AB35YUF0_9FLAO</name>
<sequence length="142" mass="16128">MEIEIYKTEVPKKIKQASILVYVSLLIGLIKSVLYETMTDQKMLSDPKSLTIGILTILIIGFFGYKIGKGKNWARITLLVLFIIGMLGVPFIIMTEFQMNPIIGIVSIVQMLIQLYVLIILFSGESKNWFKEQRIKTTPNNA</sequence>
<comment type="caution">
    <text evidence="2">The sequence shown here is derived from an EMBL/GenBank/DDBJ whole genome shotgun (WGS) entry which is preliminary data.</text>
</comment>
<dbReference type="Proteomes" id="UP001388259">
    <property type="component" value="Unassembled WGS sequence"/>
</dbReference>
<evidence type="ECO:0000256" key="1">
    <source>
        <dbReference type="SAM" id="Phobius"/>
    </source>
</evidence>
<evidence type="ECO:0000313" key="5">
    <source>
        <dbReference type="Proteomes" id="UP001390963"/>
    </source>
</evidence>
<reference evidence="2 5" key="1">
    <citation type="submission" date="2024-01" db="EMBL/GenBank/DDBJ databases">
        <title>Aequorivita flavus sp. nov., isolated from deep-sea sediment.</title>
        <authorList>
            <person name="Chen X."/>
        </authorList>
    </citation>
    <scope>NUCLEOTIDE SEQUENCE</scope>
    <source>
        <strain evidence="2">MCCC 1A16923</strain>
        <strain evidence="3 5">MCCC 1A16935</strain>
    </source>
</reference>
<feature type="transmembrane region" description="Helical" evidence="1">
    <location>
        <begin position="47"/>
        <end position="65"/>
    </location>
</feature>
<keyword evidence="1" id="KW-1133">Transmembrane helix</keyword>
<dbReference type="AlphaFoldDB" id="A0AB35YUF0"/>
<proteinExistence type="predicted"/>
<dbReference type="Proteomes" id="UP001390963">
    <property type="component" value="Unassembled WGS sequence"/>
</dbReference>
<gene>
    <name evidence="3" type="ORF">VZD24_15100</name>
    <name evidence="2" type="ORF">VZD85_15075</name>
</gene>
<evidence type="ECO:0000313" key="2">
    <source>
        <dbReference type="EMBL" id="MEM0519678.1"/>
    </source>
</evidence>
<evidence type="ECO:0000313" key="3">
    <source>
        <dbReference type="EMBL" id="MEM0574846.1"/>
    </source>
</evidence>
<protein>
    <recommendedName>
        <fullName evidence="6">Integral membrane protein</fullName>
    </recommendedName>
</protein>
<dbReference type="EMBL" id="JBANCF010000028">
    <property type="protein sequence ID" value="MEM0574846.1"/>
    <property type="molecule type" value="Genomic_DNA"/>
</dbReference>
<dbReference type="EMBL" id="JAZBJM010000025">
    <property type="protein sequence ID" value="MEM0519678.1"/>
    <property type="molecule type" value="Genomic_DNA"/>
</dbReference>
<evidence type="ECO:0000313" key="4">
    <source>
        <dbReference type="Proteomes" id="UP001388259"/>
    </source>
</evidence>
<organism evidence="2 4">
    <name type="scientific">Aequorivita flava</name>
    <dbReference type="NCBI Taxonomy" id="3114371"/>
    <lineage>
        <taxon>Bacteria</taxon>
        <taxon>Pseudomonadati</taxon>
        <taxon>Bacteroidota</taxon>
        <taxon>Flavobacteriia</taxon>
        <taxon>Flavobacteriales</taxon>
        <taxon>Flavobacteriaceae</taxon>
        <taxon>Aequorivita</taxon>
    </lineage>
</organism>
<evidence type="ECO:0008006" key="6">
    <source>
        <dbReference type="Google" id="ProtNLM"/>
    </source>
</evidence>